<dbReference type="Proteomes" id="UP001165121">
    <property type="component" value="Unassembled WGS sequence"/>
</dbReference>
<comment type="caution">
    <text evidence="1">The sequence shown here is derived from an EMBL/GenBank/DDBJ whole genome shotgun (WGS) entry which is preliminary data.</text>
</comment>
<organism evidence="1 2">
    <name type="scientific">Phytophthora fragariaefolia</name>
    <dbReference type="NCBI Taxonomy" id="1490495"/>
    <lineage>
        <taxon>Eukaryota</taxon>
        <taxon>Sar</taxon>
        <taxon>Stramenopiles</taxon>
        <taxon>Oomycota</taxon>
        <taxon>Peronosporomycetes</taxon>
        <taxon>Peronosporales</taxon>
        <taxon>Peronosporaceae</taxon>
        <taxon>Phytophthora</taxon>
    </lineage>
</organism>
<accession>A0A9W6YKB5</accession>
<reference evidence="1" key="1">
    <citation type="submission" date="2023-04" db="EMBL/GenBank/DDBJ databases">
        <title>Phytophthora fragariaefolia NBRC 109709.</title>
        <authorList>
            <person name="Ichikawa N."/>
            <person name="Sato H."/>
            <person name="Tonouchi N."/>
        </authorList>
    </citation>
    <scope>NUCLEOTIDE SEQUENCE</scope>
    <source>
        <strain evidence="1">NBRC 109709</strain>
    </source>
</reference>
<dbReference type="OrthoDB" id="146687at2759"/>
<dbReference type="EMBL" id="BSXT01010635">
    <property type="protein sequence ID" value="GMF81426.1"/>
    <property type="molecule type" value="Genomic_DNA"/>
</dbReference>
<gene>
    <name evidence="1" type="ORF">Pfra01_002873700</name>
</gene>
<evidence type="ECO:0000313" key="1">
    <source>
        <dbReference type="EMBL" id="GMF81426.1"/>
    </source>
</evidence>
<sequence length="108" mass="11685">MSSYELHRFVAGGRDADGLKSLEKLAFGEPSSSAVISDASLKCMIVRPRDPRRPLKIAMSTAGLTWYLTDGRSRMTSTNDIADRAVPDSVPKDRNIRLAASRCACGGL</sequence>
<name>A0A9W6YKB5_9STRA</name>
<proteinExistence type="predicted"/>
<keyword evidence="2" id="KW-1185">Reference proteome</keyword>
<protein>
    <submittedName>
        <fullName evidence="1">Unnamed protein product</fullName>
    </submittedName>
</protein>
<evidence type="ECO:0000313" key="2">
    <source>
        <dbReference type="Proteomes" id="UP001165121"/>
    </source>
</evidence>
<dbReference type="AlphaFoldDB" id="A0A9W6YKB5"/>